<organism evidence="1">
    <name type="scientific">Anguilla anguilla</name>
    <name type="common">European freshwater eel</name>
    <name type="synonym">Muraena anguilla</name>
    <dbReference type="NCBI Taxonomy" id="7936"/>
    <lineage>
        <taxon>Eukaryota</taxon>
        <taxon>Metazoa</taxon>
        <taxon>Chordata</taxon>
        <taxon>Craniata</taxon>
        <taxon>Vertebrata</taxon>
        <taxon>Euteleostomi</taxon>
        <taxon>Actinopterygii</taxon>
        <taxon>Neopterygii</taxon>
        <taxon>Teleostei</taxon>
        <taxon>Anguilliformes</taxon>
        <taxon>Anguillidae</taxon>
        <taxon>Anguilla</taxon>
    </lineage>
</organism>
<dbReference type="AlphaFoldDB" id="A0A0E9RD58"/>
<sequence>MFSLNQTPNSKKHLEVNYFSSILLSPLLSTKHHCNFWPGNFVRCSNRRSPY</sequence>
<dbReference type="EMBL" id="GBXM01082167">
    <property type="protein sequence ID" value="JAH26410.1"/>
    <property type="molecule type" value="Transcribed_RNA"/>
</dbReference>
<protein>
    <submittedName>
        <fullName evidence="1">Uncharacterized protein</fullName>
    </submittedName>
</protein>
<reference evidence="1" key="1">
    <citation type="submission" date="2014-11" db="EMBL/GenBank/DDBJ databases">
        <authorList>
            <person name="Amaro Gonzalez C."/>
        </authorList>
    </citation>
    <scope>NUCLEOTIDE SEQUENCE</scope>
</reference>
<name>A0A0E9RD58_ANGAN</name>
<proteinExistence type="predicted"/>
<evidence type="ECO:0000313" key="1">
    <source>
        <dbReference type="EMBL" id="JAH26410.1"/>
    </source>
</evidence>
<accession>A0A0E9RD58</accession>
<reference evidence="1" key="2">
    <citation type="journal article" date="2015" name="Fish Shellfish Immunol.">
        <title>Early steps in the European eel (Anguilla anguilla)-Vibrio vulnificus interaction in the gills: Role of the RtxA13 toxin.</title>
        <authorList>
            <person name="Callol A."/>
            <person name="Pajuelo D."/>
            <person name="Ebbesson L."/>
            <person name="Teles M."/>
            <person name="MacKenzie S."/>
            <person name="Amaro C."/>
        </authorList>
    </citation>
    <scope>NUCLEOTIDE SEQUENCE</scope>
</reference>